<dbReference type="Gene3D" id="1.10.357.10">
    <property type="entry name" value="Tetracycline Repressor, domain 2"/>
    <property type="match status" value="1"/>
</dbReference>
<comment type="caution">
    <text evidence="4">The sequence shown here is derived from an EMBL/GenBank/DDBJ whole genome shotgun (WGS) entry which is preliminary data.</text>
</comment>
<name>A0A9D1YWW8_9MICO</name>
<sequence>MEARTSGEAEEGQVSIRLDKGARRAQLLDVAYDVITEEGTGNLTLARLAERAGVSKPIAYDHFGTRAGLLAALFRSFDEQQIERMRAALAEGGDSLQETAKIAASGYMDCLLSAGSEYEEICAALLAYEETKDFLQESRDRFIEEYRRVFSPFVSLEDAHGRALLTSMVGSAEGLARDVHHGTLGNDEAVESLTGIMLATLTPLVK</sequence>
<evidence type="ECO:0000256" key="2">
    <source>
        <dbReference type="PROSITE-ProRule" id="PRU00335"/>
    </source>
</evidence>
<evidence type="ECO:0000259" key="3">
    <source>
        <dbReference type="PROSITE" id="PS50977"/>
    </source>
</evidence>
<dbReference type="AlphaFoldDB" id="A0A9D1YWW8"/>
<dbReference type="PROSITE" id="PS50977">
    <property type="entry name" value="HTH_TETR_2"/>
    <property type="match status" value="1"/>
</dbReference>
<proteinExistence type="predicted"/>
<dbReference type="EMBL" id="DXDC01000406">
    <property type="protein sequence ID" value="HIY67267.1"/>
    <property type="molecule type" value="Genomic_DNA"/>
</dbReference>
<keyword evidence="1 2" id="KW-0238">DNA-binding</keyword>
<dbReference type="PRINTS" id="PR00455">
    <property type="entry name" value="HTHTETR"/>
</dbReference>
<dbReference type="Proteomes" id="UP000824005">
    <property type="component" value="Unassembled WGS sequence"/>
</dbReference>
<gene>
    <name evidence="4" type="ORF">H9830_13440</name>
</gene>
<protein>
    <submittedName>
        <fullName evidence="4">TetR/AcrR family transcriptional regulator</fullName>
    </submittedName>
</protein>
<evidence type="ECO:0000256" key="1">
    <source>
        <dbReference type="ARBA" id="ARBA00023125"/>
    </source>
</evidence>
<dbReference type="InterPro" id="IPR001647">
    <property type="entry name" value="HTH_TetR"/>
</dbReference>
<dbReference type="InterPro" id="IPR009057">
    <property type="entry name" value="Homeodomain-like_sf"/>
</dbReference>
<reference evidence="4" key="1">
    <citation type="journal article" date="2021" name="PeerJ">
        <title>Extensive microbial diversity within the chicken gut microbiome revealed by metagenomics and culture.</title>
        <authorList>
            <person name="Gilroy R."/>
            <person name="Ravi A."/>
            <person name="Getino M."/>
            <person name="Pursley I."/>
            <person name="Horton D.L."/>
            <person name="Alikhan N.F."/>
            <person name="Baker D."/>
            <person name="Gharbi K."/>
            <person name="Hall N."/>
            <person name="Watson M."/>
            <person name="Adriaenssens E.M."/>
            <person name="Foster-Nyarko E."/>
            <person name="Jarju S."/>
            <person name="Secka A."/>
            <person name="Antonio M."/>
            <person name="Oren A."/>
            <person name="Chaudhuri R.R."/>
            <person name="La Ragione R."/>
            <person name="Hildebrand F."/>
            <person name="Pallen M.J."/>
        </authorList>
    </citation>
    <scope>NUCLEOTIDE SEQUENCE</scope>
    <source>
        <strain evidence="4">ChiGjej1B1-98</strain>
    </source>
</reference>
<evidence type="ECO:0000313" key="5">
    <source>
        <dbReference type="Proteomes" id="UP000824005"/>
    </source>
</evidence>
<dbReference type="PANTHER" id="PTHR30055:SF223">
    <property type="entry name" value="HTH-TYPE TRANSCRIPTIONAL REGULATOR UIDR"/>
    <property type="match status" value="1"/>
</dbReference>
<dbReference type="PANTHER" id="PTHR30055">
    <property type="entry name" value="HTH-TYPE TRANSCRIPTIONAL REGULATOR RUTR"/>
    <property type="match status" value="1"/>
</dbReference>
<evidence type="ECO:0000313" key="4">
    <source>
        <dbReference type="EMBL" id="HIY67267.1"/>
    </source>
</evidence>
<feature type="domain" description="HTH tetR-type" evidence="3">
    <location>
        <begin position="21"/>
        <end position="81"/>
    </location>
</feature>
<dbReference type="Pfam" id="PF00440">
    <property type="entry name" value="TetR_N"/>
    <property type="match status" value="1"/>
</dbReference>
<feature type="DNA-binding region" description="H-T-H motif" evidence="2">
    <location>
        <begin position="44"/>
        <end position="63"/>
    </location>
</feature>
<organism evidence="4 5">
    <name type="scientific">Candidatus Agrococcus pullicola</name>
    <dbReference type="NCBI Taxonomy" id="2838429"/>
    <lineage>
        <taxon>Bacteria</taxon>
        <taxon>Bacillati</taxon>
        <taxon>Actinomycetota</taxon>
        <taxon>Actinomycetes</taxon>
        <taxon>Micrococcales</taxon>
        <taxon>Microbacteriaceae</taxon>
        <taxon>Agrococcus</taxon>
    </lineage>
</organism>
<dbReference type="GO" id="GO:0000976">
    <property type="term" value="F:transcription cis-regulatory region binding"/>
    <property type="evidence" value="ECO:0007669"/>
    <property type="project" value="TreeGrafter"/>
</dbReference>
<dbReference type="GO" id="GO:0003700">
    <property type="term" value="F:DNA-binding transcription factor activity"/>
    <property type="evidence" value="ECO:0007669"/>
    <property type="project" value="TreeGrafter"/>
</dbReference>
<dbReference type="InterPro" id="IPR050109">
    <property type="entry name" value="HTH-type_TetR-like_transc_reg"/>
</dbReference>
<reference evidence="4" key="2">
    <citation type="submission" date="2021-04" db="EMBL/GenBank/DDBJ databases">
        <authorList>
            <person name="Gilroy R."/>
        </authorList>
    </citation>
    <scope>NUCLEOTIDE SEQUENCE</scope>
    <source>
        <strain evidence="4">ChiGjej1B1-98</strain>
    </source>
</reference>
<accession>A0A9D1YWW8</accession>
<dbReference type="SUPFAM" id="SSF46689">
    <property type="entry name" value="Homeodomain-like"/>
    <property type="match status" value="1"/>
</dbReference>